<proteinExistence type="predicted"/>
<dbReference type="Proteomes" id="UP001732700">
    <property type="component" value="Chromosome 2D"/>
</dbReference>
<name>A0ACD5V125_AVESA</name>
<reference evidence="1" key="2">
    <citation type="submission" date="2025-09" db="UniProtKB">
        <authorList>
            <consortium name="EnsemblPlants"/>
        </authorList>
    </citation>
    <scope>IDENTIFICATION</scope>
</reference>
<accession>A0ACD5V125</accession>
<keyword evidence="2" id="KW-1185">Reference proteome</keyword>
<protein>
    <submittedName>
        <fullName evidence="1">Uncharacterized protein</fullName>
    </submittedName>
</protein>
<organism evidence="1 2">
    <name type="scientific">Avena sativa</name>
    <name type="common">Oat</name>
    <dbReference type="NCBI Taxonomy" id="4498"/>
    <lineage>
        <taxon>Eukaryota</taxon>
        <taxon>Viridiplantae</taxon>
        <taxon>Streptophyta</taxon>
        <taxon>Embryophyta</taxon>
        <taxon>Tracheophyta</taxon>
        <taxon>Spermatophyta</taxon>
        <taxon>Magnoliopsida</taxon>
        <taxon>Liliopsida</taxon>
        <taxon>Poales</taxon>
        <taxon>Poaceae</taxon>
        <taxon>BOP clade</taxon>
        <taxon>Pooideae</taxon>
        <taxon>Poodae</taxon>
        <taxon>Poeae</taxon>
        <taxon>Poeae Chloroplast Group 1 (Aveneae type)</taxon>
        <taxon>Aveninae</taxon>
        <taxon>Avena</taxon>
    </lineage>
</organism>
<dbReference type="EnsemblPlants" id="AVESA.00010b.r2.2DG0357030.1">
    <property type="protein sequence ID" value="AVESA.00010b.r2.2DG0357030.1.CDS"/>
    <property type="gene ID" value="AVESA.00010b.r2.2DG0357030"/>
</dbReference>
<sequence>MVCWTIVPHSHRHPSTSKTFTSLGVQAESSPLQASIHLAKLAETFTSLGVQAEINVGVLAENKLRHGWDHNLHCSLNICVPHHNYLEDHYKHQNVHHKHRENRSLTRQPHVVSGAPLLAALLTLVTPKKGLQAAIHDLHTKMGTVFTVNLLGLKKVTFLLGPEVTAHFFRGSPSEIDFGATANIIVPVLGPGVLFGVDMATRNEQIRFCIKAIKPARFKRDVNSMVCELEGYFAKWKQHGTVDLKHELGHLIILVANKFLLGNEIKENNLGEVSTLLHELFENSFHMINFFFPHIPIPSHRRRDEARARLGDIVRSRRRVSSAHRVRDDHDEEEEEGDALQSFIDAKYSDGRSMTESEIVGLLIGILFAGQHTSSSTSTWTGACLLTNERYLAAAVEEQKQIIKQNGKLVDYTTLSKMGTLHCCIREALRLYSPTPMLVRQSHKSFSVRSREGMDYEIPEGHALACSVALSNRLPHIYKNPDAYDPCRFGPGREEDKAGGKFSDLSFGAGRYSCLGEDYAFMQIKVIWSYLLRNFELTLISPFPEQEHDKILPGPRGKVMVAYKRRSLVT</sequence>
<evidence type="ECO:0000313" key="1">
    <source>
        <dbReference type="EnsemblPlants" id="AVESA.00010b.r2.2DG0357030.1.CDS"/>
    </source>
</evidence>
<evidence type="ECO:0000313" key="2">
    <source>
        <dbReference type="Proteomes" id="UP001732700"/>
    </source>
</evidence>
<reference evidence="1" key="1">
    <citation type="submission" date="2021-05" db="EMBL/GenBank/DDBJ databases">
        <authorList>
            <person name="Scholz U."/>
            <person name="Mascher M."/>
            <person name="Fiebig A."/>
        </authorList>
    </citation>
    <scope>NUCLEOTIDE SEQUENCE [LARGE SCALE GENOMIC DNA]</scope>
</reference>